<dbReference type="PANTHER" id="PTHR47894">
    <property type="entry name" value="HTH-TYPE TRANSCRIPTIONAL REGULATOR GADX"/>
    <property type="match status" value="1"/>
</dbReference>
<evidence type="ECO:0000313" key="5">
    <source>
        <dbReference type="EMBL" id="OGI68329.1"/>
    </source>
</evidence>
<organism evidence="5 6">
    <name type="scientific">Candidatus Muproteobacteria bacterium RBG_16_60_9</name>
    <dbReference type="NCBI Taxonomy" id="1817755"/>
    <lineage>
        <taxon>Bacteria</taxon>
        <taxon>Pseudomonadati</taxon>
        <taxon>Pseudomonadota</taxon>
        <taxon>Candidatus Muproteobacteria</taxon>
    </lineage>
</organism>
<sequence length="340" mass="38356">MMSRRTGEYFGLALGAQKILDYACARGANRSVLIERMELGSFLLDNPDARLPTRCYYNLIAAAAETLCDPWFGIHYLESAQPGDIGAVGFVAVSSRTLGEAVARTVRYLSYLTESERVSIETRDEGISVEWRILGRPHPAHALVSEMYAYDFTVLAGRLIGSVIPVKAIYLAHEPLQPEQRYRELFGCHPKFGAERNSCVLEPDVFDTPMPHANDALASFFDRFLAERVLAPTTPLHDRVQREVLTSLCDGEPNLAGVAKRLAMSGRTLQRRLAEEQLSVREIVEDVRRRASMHQLSKNTALGDISYLLGFRDTRSFFRAFKRWTGMTPLAWRAERARRK</sequence>
<evidence type="ECO:0000259" key="4">
    <source>
        <dbReference type="PROSITE" id="PS01124"/>
    </source>
</evidence>
<dbReference type="SUPFAM" id="SSF46689">
    <property type="entry name" value="Homeodomain-like"/>
    <property type="match status" value="1"/>
</dbReference>
<proteinExistence type="predicted"/>
<dbReference type="PROSITE" id="PS01124">
    <property type="entry name" value="HTH_ARAC_FAMILY_2"/>
    <property type="match status" value="1"/>
</dbReference>
<dbReference type="Proteomes" id="UP000179076">
    <property type="component" value="Unassembled WGS sequence"/>
</dbReference>
<evidence type="ECO:0000256" key="2">
    <source>
        <dbReference type="ARBA" id="ARBA00023125"/>
    </source>
</evidence>
<evidence type="ECO:0000256" key="1">
    <source>
        <dbReference type="ARBA" id="ARBA00023015"/>
    </source>
</evidence>
<dbReference type="Pfam" id="PF12833">
    <property type="entry name" value="HTH_18"/>
    <property type="match status" value="1"/>
</dbReference>
<dbReference type="PANTHER" id="PTHR47894:SF1">
    <property type="entry name" value="HTH-TYPE TRANSCRIPTIONAL REGULATOR VQSM"/>
    <property type="match status" value="1"/>
</dbReference>
<dbReference type="EMBL" id="MFSP01000042">
    <property type="protein sequence ID" value="OGI68329.1"/>
    <property type="molecule type" value="Genomic_DNA"/>
</dbReference>
<accession>A0A1F6VFI1</accession>
<dbReference type="InterPro" id="IPR018060">
    <property type="entry name" value="HTH_AraC"/>
</dbReference>
<name>A0A1F6VFI1_9PROT</name>
<dbReference type="InterPro" id="IPR009057">
    <property type="entry name" value="Homeodomain-like_sf"/>
</dbReference>
<dbReference type="Pfam" id="PF12625">
    <property type="entry name" value="Arabinose_bd"/>
    <property type="match status" value="1"/>
</dbReference>
<dbReference type="SMART" id="SM00342">
    <property type="entry name" value="HTH_ARAC"/>
    <property type="match status" value="1"/>
</dbReference>
<keyword evidence="3" id="KW-0804">Transcription</keyword>
<dbReference type="Gene3D" id="1.10.10.60">
    <property type="entry name" value="Homeodomain-like"/>
    <property type="match status" value="1"/>
</dbReference>
<evidence type="ECO:0000256" key="3">
    <source>
        <dbReference type="ARBA" id="ARBA00023163"/>
    </source>
</evidence>
<dbReference type="GO" id="GO:0000976">
    <property type="term" value="F:transcription cis-regulatory region binding"/>
    <property type="evidence" value="ECO:0007669"/>
    <property type="project" value="TreeGrafter"/>
</dbReference>
<evidence type="ECO:0000313" key="6">
    <source>
        <dbReference type="Proteomes" id="UP000179076"/>
    </source>
</evidence>
<feature type="domain" description="HTH araC/xylS-type" evidence="4">
    <location>
        <begin position="238"/>
        <end position="335"/>
    </location>
</feature>
<keyword evidence="2" id="KW-0238">DNA-binding</keyword>
<dbReference type="GO" id="GO:0005829">
    <property type="term" value="C:cytosol"/>
    <property type="evidence" value="ECO:0007669"/>
    <property type="project" value="TreeGrafter"/>
</dbReference>
<dbReference type="GO" id="GO:0003700">
    <property type="term" value="F:DNA-binding transcription factor activity"/>
    <property type="evidence" value="ECO:0007669"/>
    <property type="project" value="InterPro"/>
</dbReference>
<gene>
    <name evidence="5" type="ORF">A2W18_09890</name>
</gene>
<dbReference type="InterPro" id="IPR032687">
    <property type="entry name" value="AraC-type_N"/>
</dbReference>
<reference evidence="5 6" key="1">
    <citation type="journal article" date="2016" name="Nat. Commun.">
        <title>Thousands of microbial genomes shed light on interconnected biogeochemical processes in an aquifer system.</title>
        <authorList>
            <person name="Anantharaman K."/>
            <person name="Brown C.T."/>
            <person name="Hug L.A."/>
            <person name="Sharon I."/>
            <person name="Castelle C.J."/>
            <person name="Probst A.J."/>
            <person name="Thomas B.C."/>
            <person name="Singh A."/>
            <person name="Wilkins M.J."/>
            <person name="Karaoz U."/>
            <person name="Brodie E.L."/>
            <person name="Williams K.H."/>
            <person name="Hubbard S.S."/>
            <person name="Banfield J.F."/>
        </authorList>
    </citation>
    <scope>NUCLEOTIDE SEQUENCE [LARGE SCALE GENOMIC DNA]</scope>
</reference>
<protein>
    <recommendedName>
        <fullName evidence="4">HTH araC/xylS-type domain-containing protein</fullName>
    </recommendedName>
</protein>
<keyword evidence="1" id="KW-0805">Transcription regulation</keyword>
<comment type="caution">
    <text evidence="5">The sequence shown here is derived from an EMBL/GenBank/DDBJ whole genome shotgun (WGS) entry which is preliminary data.</text>
</comment>
<dbReference type="AlphaFoldDB" id="A0A1F6VFI1"/>